<dbReference type="AlphaFoldDB" id="A0A285P561"/>
<dbReference type="EMBL" id="OBEN01000016">
    <property type="protein sequence ID" value="SNZ16850.1"/>
    <property type="molecule type" value="Genomic_DNA"/>
</dbReference>
<evidence type="ECO:0000313" key="3">
    <source>
        <dbReference type="Proteomes" id="UP000218627"/>
    </source>
</evidence>
<name>A0A285P561_9AQUI</name>
<dbReference type="RefSeq" id="WP_096603509.1">
    <property type="nucleotide sequence ID" value="NZ_OBEN01000016.1"/>
</dbReference>
<reference evidence="3" key="1">
    <citation type="submission" date="2017-09" db="EMBL/GenBank/DDBJ databases">
        <authorList>
            <person name="Varghese N."/>
            <person name="Submissions S."/>
        </authorList>
    </citation>
    <scope>NUCLEOTIDE SEQUENCE [LARGE SCALE GENOMIC DNA]</scope>
    <source>
        <strain evidence="3">DSM 2913</strain>
    </source>
</reference>
<dbReference type="Pfam" id="PF13682">
    <property type="entry name" value="CZB"/>
    <property type="match status" value="1"/>
</dbReference>
<dbReference type="InterPro" id="IPR025991">
    <property type="entry name" value="Chemoreceptor_zinc-bind_dom"/>
</dbReference>
<dbReference type="Proteomes" id="UP000218627">
    <property type="component" value="Unassembled WGS sequence"/>
</dbReference>
<organism evidence="2 3">
    <name type="scientific">Hydrogenobacter hydrogenophilus</name>
    <dbReference type="NCBI Taxonomy" id="35835"/>
    <lineage>
        <taxon>Bacteria</taxon>
        <taxon>Pseudomonadati</taxon>
        <taxon>Aquificota</taxon>
        <taxon>Aquificia</taxon>
        <taxon>Aquificales</taxon>
        <taxon>Aquificaceae</taxon>
        <taxon>Hydrogenobacter</taxon>
    </lineage>
</organism>
<sequence length="126" mass="14739">MSLTKLTEFVKDIDIFISQHSIYINKLEKALKEGTRFEHKDCHSCNFGRKWDECVAPIKDQLPEDIKAIVENIEEIHCEFHKISMQIDPTQKKDSDEQNLKAMKDLSAKLFQHLLSLRQILVKQEA</sequence>
<accession>A0A285P561</accession>
<feature type="domain" description="Chemoreceptor zinc-binding" evidence="1">
    <location>
        <begin position="20"/>
        <end position="86"/>
    </location>
</feature>
<proteinExistence type="predicted"/>
<protein>
    <submittedName>
        <fullName evidence="2">Chemoreceptor zinc-binding domain-containing protein</fullName>
    </submittedName>
</protein>
<gene>
    <name evidence="2" type="ORF">SAMN06265353_1723</name>
</gene>
<keyword evidence="3" id="KW-1185">Reference proteome</keyword>
<evidence type="ECO:0000313" key="2">
    <source>
        <dbReference type="EMBL" id="SNZ16850.1"/>
    </source>
</evidence>
<dbReference type="Gene3D" id="1.20.120.30">
    <property type="entry name" value="Aspartate receptor, ligand-binding domain"/>
    <property type="match status" value="1"/>
</dbReference>
<keyword evidence="2" id="KW-0675">Receptor</keyword>
<evidence type="ECO:0000259" key="1">
    <source>
        <dbReference type="Pfam" id="PF13682"/>
    </source>
</evidence>
<dbReference type="OrthoDB" id="15454at2"/>